<dbReference type="PANTHER" id="PTHR31213">
    <property type="entry name" value="OS08G0374000 PROTEIN-RELATED"/>
    <property type="match status" value="1"/>
</dbReference>
<dbReference type="AlphaFoldDB" id="A0A3B6B5T6"/>
<dbReference type="Gramene" id="TraesCS2A02G446900.2">
    <property type="protein sequence ID" value="TraesCS2A02G446900.2"/>
    <property type="gene ID" value="TraesCS2A02G446900"/>
</dbReference>
<feature type="domain" description="Bet v I/Major latex protein" evidence="3">
    <location>
        <begin position="122"/>
        <end position="248"/>
    </location>
</feature>
<dbReference type="OrthoDB" id="1879545at2759"/>
<dbReference type="GO" id="GO:0009738">
    <property type="term" value="P:abscisic acid-activated signaling pathway"/>
    <property type="evidence" value="ECO:0000318"/>
    <property type="project" value="GO_Central"/>
</dbReference>
<dbReference type="PANTHER" id="PTHR31213:SF23">
    <property type="entry name" value="OS04G0593400 PROTEIN"/>
    <property type="match status" value="1"/>
</dbReference>
<dbReference type="GO" id="GO:0006952">
    <property type="term" value="P:defense response"/>
    <property type="evidence" value="ECO:0007669"/>
    <property type="project" value="InterPro"/>
</dbReference>
<gene>
    <name evidence="4" type="primary">LOC123190352</name>
</gene>
<organism evidence="4">
    <name type="scientific">Triticum aestivum</name>
    <name type="common">Wheat</name>
    <dbReference type="NCBI Taxonomy" id="4565"/>
    <lineage>
        <taxon>Eukaryota</taxon>
        <taxon>Viridiplantae</taxon>
        <taxon>Streptophyta</taxon>
        <taxon>Embryophyta</taxon>
        <taxon>Tracheophyta</taxon>
        <taxon>Spermatophyta</taxon>
        <taxon>Magnoliopsida</taxon>
        <taxon>Liliopsida</taxon>
        <taxon>Poales</taxon>
        <taxon>Poaceae</taxon>
        <taxon>BOP clade</taxon>
        <taxon>Pooideae</taxon>
        <taxon>Triticodae</taxon>
        <taxon>Triticeae</taxon>
        <taxon>Triticinae</taxon>
        <taxon>Triticum</taxon>
    </lineage>
</organism>
<dbReference type="Gramene" id="TraesRN2A0101043300.2">
    <property type="protein sequence ID" value="TraesRN2A0101043300.2"/>
    <property type="gene ID" value="TraesRN2A0101043300"/>
</dbReference>
<comment type="subcellular location">
    <subcellularLocation>
        <location evidence="1">Nucleus</location>
    </subcellularLocation>
</comment>
<dbReference type="PaxDb" id="4565-Traes_2AL_7D6E0B79A.2"/>
<reference evidence="4" key="1">
    <citation type="submission" date="2018-08" db="EMBL/GenBank/DDBJ databases">
        <authorList>
            <person name="Rossello M."/>
        </authorList>
    </citation>
    <scope>NUCLEOTIDE SEQUENCE [LARGE SCALE GENOMIC DNA]</scope>
    <source>
        <strain evidence="4">cv. Chinese Spring</strain>
    </source>
</reference>
<dbReference type="GO" id="GO:0005634">
    <property type="term" value="C:nucleus"/>
    <property type="evidence" value="ECO:0000318"/>
    <property type="project" value="GO_Central"/>
</dbReference>
<dbReference type="CDD" id="cd07816">
    <property type="entry name" value="Bet_v1-like"/>
    <property type="match status" value="1"/>
</dbReference>
<dbReference type="Pfam" id="PF00407">
    <property type="entry name" value="Bet_v_1"/>
    <property type="match status" value="1"/>
</dbReference>
<evidence type="ECO:0000313" key="4">
    <source>
        <dbReference type="EnsemblPlants" id="TraesCS2A02G446900.2"/>
    </source>
</evidence>
<dbReference type="GO" id="GO:0010427">
    <property type="term" value="F:abscisic acid binding"/>
    <property type="evidence" value="ECO:0000318"/>
    <property type="project" value="GO_Central"/>
</dbReference>
<dbReference type="EnsemblPlants" id="TraesCS2A02G446900.2">
    <property type="protein sequence ID" value="TraesCS2A02G446900.2"/>
    <property type="gene ID" value="TraesCS2A02G446900"/>
</dbReference>
<dbReference type="GO" id="GO:0005737">
    <property type="term" value="C:cytoplasm"/>
    <property type="evidence" value="ECO:0000318"/>
    <property type="project" value="GO_Central"/>
</dbReference>
<dbReference type="Gramene" id="TraesCS2A03G1058900.2">
    <property type="protein sequence ID" value="TraesCS2A03G1058900.2.CDS"/>
    <property type="gene ID" value="TraesCS2A03G1058900"/>
</dbReference>
<dbReference type="SUPFAM" id="SSF55961">
    <property type="entry name" value="Bet v1-like"/>
    <property type="match status" value="1"/>
</dbReference>
<dbReference type="Proteomes" id="UP000019116">
    <property type="component" value="Chromosome 2A"/>
</dbReference>
<dbReference type="Gene3D" id="3.30.530.20">
    <property type="match status" value="1"/>
</dbReference>
<evidence type="ECO:0000313" key="5">
    <source>
        <dbReference type="Proteomes" id="UP000019116"/>
    </source>
</evidence>
<dbReference type="SMR" id="A0A3B6B5T6"/>
<evidence type="ECO:0000256" key="1">
    <source>
        <dbReference type="ARBA" id="ARBA00004123"/>
    </source>
</evidence>
<evidence type="ECO:0000256" key="2">
    <source>
        <dbReference type="ARBA" id="ARBA00009744"/>
    </source>
</evidence>
<dbReference type="GO" id="GO:0004864">
    <property type="term" value="F:protein phosphatase inhibitor activity"/>
    <property type="evidence" value="ECO:0000318"/>
    <property type="project" value="GO_Central"/>
</dbReference>
<keyword evidence="5" id="KW-1185">Reference proteome</keyword>
<proteinExistence type="inferred from homology"/>
<dbReference type="InterPro" id="IPR050279">
    <property type="entry name" value="Plant_def-hormone_signal"/>
</dbReference>
<dbReference type="InterPro" id="IPR000916">
    <property type="entry name" value="Bet_v_I/MLP"/>
</dbReference>
<dbReference type="GO" id="GO:0038023">
    <property type="term" value="F:signaling receptor activity"/>
    <property type="evidence" value="ECO:0000318"/>
    <property type="project" value="GO_Central"/>
</dbReference>
<dbReference type="InterPro" id="IPR023393">
    <property type="entry name" value="START-like_dom_sf"/>
</dbReference>
<dbReference type="FunFam" id="3.30.530.20:FF:000033">
    <property type="entry name" value="S-norcoclaurine synthase"/>
    <property type="match status" value="1"/>
</dbReference>
<comment type="similarity">
    <text evidence="2">Belongs to the BetVI family.</text>
</comment>
<accession>A0A3B6B5T6</accession>
<evidence type="ECO:0000259" key="3">
    <source>
        <dbReference type="Pfam" id="PF00407"/>
    </source>
</evidence>
<protein>
    <recommendedName>
        <fullName evidence="3">Bet v I/Major latex protein domain-containing protein</fullName>
    </recommendedName>
</protein>
<sequence length="275" mass="30915">MLARTKCLWRNQFSKIRKNKGGLQEENRFVHWSRQAKMHNIVSFRPANHANTLFASKGNHPIFNFSQNNARITPAKSAPLVVTVASQPSRFRAKTLSRVHLHFPRHTQSIKSMAMRRNKVHEFEADVPAAELWGLYGTLRAAELLPELLPQVLAKIQLVSGDGDVGTILELTFAPGIPGLETYREKFIKVDNENYIKEAQTIDGDILKLGFLYYMVRFEIIAKGPSSSVIRSTIVYEINEETHPGLEAMVSTGPLAATAEKFAGYLKEQKIPQSS</sequence>
<dbReference type="STRING" id="4565.A0A3B6B5T6"/>
<reference evidence="4" key="2">
    <citation type="submission" date="2018-10" db="UniProtKB">
        <authorList>
            <consortium name="EnsemblPlants"/>
        </authorList>
    </citation>
    <scope>IDENTIFICATION</scope>
</reference>
<name>A0A3B6B5T6_WHEAT</name>